<evidence type="ECO:0000313" key="2">
    <source>
        <dbReference type="EMBL" id="CAG6696064.1"/>
    </source>
</evidence>
<protein>
    <recommendedName>
        <fullName evidence="3">Pre-C2HC domain-containing protein</fullName>
    </recommendedName>
</protein>
<reference evidence="2" key="1">
    <citation type="submission" date="2021-05" db="EMBL/GenBank/DDBJ databases">
        <authorList>
            <person name="Alioto T."/>
            <person name="Alioto T."/>
            <person name="Gomez Garrido J."/>
        </authorList>
    </citation>
    <scope>NUCLEOTIDE SEQUENCE</scope>
</reference>
<feature type="compositionally biased region" description="Polar residues" evidence="1">
    <location>
        <begin position="45"/>
        <end position="58"/>
    </location>
</feature>
<name>A0A8D8XIC5_9HEMI</name>
<accession>A0A8D8XIC5</accession>
<organism evidence="2">
    <name type="scientific">Cacopsylla melanoneura</name>
    <dbReference type="NCBI Taxonomy" id="428564"/>
    <lineage>
        <taxon>Eukaryota</taxon>
        <taxon>Metazoa</taxon>
        <taxon>Ecdysozoa</taxon>
        <taxon>Arthropoda</taxon>
        <taxon>Hexapoda</taxon>
        <taxon>Insecta</taxon>
        <taxon>Pterygota</taxon>
        <taxon>Neoptera</taxon>
        <taxon>Paraneoptera</taxon>
        <taxon>Hemiptera</taxon>
        <taxon>Sternorrhyncha</taxon>
        <taxon>Psylloidea</taxon>
        <taxon>Psyllidae</taxon>
        <taxon>Psyllinae</taxon>
        <taxon>Cacopsylla</taxon>
    </lineage>
</organism>
<feature type="region of interest" description="Disordered" evidence="1">
    <location>
        <begin position="1"/>
        <end position="21"/>
    </location>
</feature>
<feature type="compositionally biased region" description="Polar residues" evidence="1">
    <location>
        <begin position="94"/>
        <end position="107"/>
    </location>
</feature>
<proteinExistence type="predicted"/>
<sequence length="274" mass="31070">MNRPPRPTTPIKSKDDNFYTPGNTLAFRKKLIFKEGADLKKLKTRQTTPATSMSQNQARNNEPPGPSGEERSPSYNIPTSNQYEILDSDDITDQESNSSSDSNKTTVNSASLPNSASLLPKTFRTPIIIPYYGEKIPKMDQRFKLICKKPFTIKHLGDKIKVHTHNIEDYENLEKFLKSNKINYYTHALKIDKPRLAVLKGLPSDVTLEEIIDEVKSKLPSAFDCSRMNTAKTNGKYPYHIVKFSPETTFQAILRVSPSLQYESLLGKVQTQKQ</sequence>
<feature type="region of interest" description="Disordered" evidence="1">
    <location>
        <begin position="38"/>
        <end position="115"/>
    </location>
</feature>
<dbReference type="AlphaFoldDB" id="A0A8D8XIC5"/>
<evidence type="ECO:0000256" key="1">
    <source>
        <dbReference type="SAM" id="MobiDB-lite"/>
    </source>
</evidence>
<evidence type="ECO:0008006" key="3">
    <source>
        <dbReference type="Google" id="ProtNLM"/>
    </source>
</evidence>
<dbReference type="EMBL" id="HBUF01327075">
    <property type="protein sequence ID" value="CAG6696064.1"/>
    <property type="molecule type" value="Transcribed_RNA"/>
</dbReference>